<evidence type="ECO:0000313" key="3">
    <source>
        <dbReference type="Proteomes" id="UP000027834"/>
    </source>
</evidence>
<dbReference type="AlphaFoldDB" id="A0A8A8DE37"/>
<dbReference type="EMBL" id="CP072521">
    <property type="protein sequence ID" value="QTO22949.1"/>
    <property type="molecule type" value="Genomic_DNA"/>
</dbReference>
<proteinExistence type="predicted"/>
<dbReference type="Proteomes" id="UP000027834">
    <property type="component" value="Chromosome 2"/>
</dbReference>
<dbReference type="Pfam" id="PF19933">
    <property type="entry name" value="DUF6396"/>
    <property type="match status" value="1"/>
</dbReference>
<dbReference type="RefSeq" id="WP_080287889.1">
    <property type="nucleotide sequence ID" value="NZ_CP072521.1"/>
</dbReference>
<organism evidence="2 3">
    <name type="scientific">Burkholderia seminalis</name>
    <dbReference type="NCBI Taxonomy" id="488731"/>
    <lineage>
        <taxon>Bacteria</taxon>
        <taxon>Pseudomonadati</taxon>
        <taxon>Pseudomonadota</taxon>
        <taxon>Betaproteobacteria</taxon>
        <taxon>Burkholderiales</taxon>
        <taxon>Burkholderiaceae</taxon>
        <taxon>Burkholderia</taxon>
        <taxon>Burkholderia cepacia complex</taxon>
    </lineage>
</organism>
<name>A0A8A8DE37_9BURK</name>
<sequence>MMKMRRVGIFKTLRIWGNADTQYYVANLLDPLTPRGILLVKCFHARRTPPQKPSDERIGKIAKTKHLDPATGLPPIGCGSTCSTLP</sequence>
<protein>
    <recommendedName>
        <fullName evidence="1">DUF6396 domain-containing protein</fullName>
    </recommendedName>
</protein>
<keyword evidence="3" id="KW-1185">Reference proteome</keyword>
<feature type="domain" description="DUF6396" evidence="1">
    <location>
        <begin position="45"/>
        <end position="74"/>
    </location>
</feature>
<evidence type="ECO:0000313" key="2">
    <source>
        <dbReference type="EMBL" id="QTO22949.1"/>
    </source>
</evidence>
<accession>A0A8A8DE37</accession>
<reference evidence="2" key="1">
    <citation type="submission" date="2014-04" db="EMBL/GenBank/DDBJ databases">
        <authorList>
            <person name="Ho Y.-N."/>
            <person name="Huang C.-C."/>
        </authorList>
    </citation>
    <scope>NUCLEOTIDE SEQUENCE</scope>
    <source>
        <strain evidence="2">869T2</strain>
    </source>
</reference>
<reference evidence="2" key="2">
    <citation type="submission" date="2021-03" db="EMBL/GenBank/DDBJ databases">
        <title>Complete genome sequence of Burkholderia seminalis 869T2.</title>
        <authorList>
            <person name="Hung S.-H."/>
            <person name="Huang C.-T."/>
            <person name="Huang C.-C."/>
            <person name="Kuo C.-H."/>
        </authorList>
    </citation>
    <scope>NUCLEOTIDE SEQUENCE</scope>
    <source>
        <strain evidence="2">869T2</strain>
    </source>
</reference>
<evidence type="ECO:0000259" key="1">
    <source>
        <dbReference type="Pfam" id="PF19933"/>
    </source>
</evidence>
<gene>
    <name evidence="2" type="ORF">DT99_017125</name>
</gene>
<dbReference type="InterPro" id="IPR045653">
    <property type="entry name" value="DUF6396"/>
</dbReference>